<dbReference type="InterPro" id="IPR013087">
    <property type="entry name" value="Znf_C2H2_type"/>
</dbReference>
<dbReference type="FunFam" id="3.30.160.60:FF:001732">
    <property type="entry name" value="Zgc:162936"/>
    <property type="match status" value="1"/>
</dbReference>
<evidence type="ECO:0000259" key="11">
    <source>
        <dbReference type="PROSITE" id="PS50157"/>
    </source>
</evidence>
<dbReference type="GO" id="GO:0005737">
    <property type="term" value="C:cytoplasm"/>
    <property type="evidence" value="ECO:0007669"/>
    <property type="project" value="TreeGrafter"/>
</dbReference>
<evidence type="ECO:0000256" key="9">
    <source>
        <dbReference type="PROSITE-ProRule" id="PRU00042"/>
    </source>
</evidence>
<evidence type="ECO:0000256" key="7">
    <source>
        <dbReference type="ARBA" id="ARBA00023163"/>
    </source>
</evidence>
<dbReference type="SUPFAM" id="SSF57667">
    <property type="entry name" value="beta-beta-alpha zinc fingers"/>
    <property type="match status" value="1"/>
</dbReference>
<evidence type="ECO:0000313" key="12">
    <source>
        <dbReference type="EMBL" id="KAH8094680.1"/>
    </source>
</evidence>
<name>A0A8K0ULM2_9AGAR</name>
<feature type="region of interest" description="Disordered" evidence="10">
    <location>
        <begin position="68"/>
        <end position="108"/>
    </location>
</feature>
<keyword evidence="2" id="KW-0479">Metal-binding</keyword>
<feature type="compositionally biased region" description="Low complexity" evidence="10">
    <location>
        <begin position="82"/>
        <end position="94"/>
    </location>
</feature>
<dbReference type="GO" id="GO:0008270">
    <property type="term" value="F:zinc ion binding"/>
    <property type="evidence" value="ECO:0007669"/>
    <property type="project" value="UniProtKB-KW"/>
</dbReference>
<proteinExistence type="predicted"/>
<dbReference type="GO" id="GO:0045893">
    <property type="term" value="P:positive regulation of DNA-templated transcription"/>
    <property type="evidence" value="ECO:0007669"/>
    <property type="project" value="UniProtKB-ARBA"/>
</dbReference>
<dbReference type="GO" id="GO:0000433">
    <property type="term" value="P:carbon catabolite repression of transcription from RNA polymerase II promoter by glucose"/>
    <property type="evidence" value="ECO:0007669"/>
    <property type="project" value="TreeGrafter"/>
</dbReference>
<sequence length="563" mass="60744">MDSTILLSQYPPPQHRIPSLQHHLSNPPHLTRLERAHTFSGGGIYQHMLTPAPSSFVRSSAPRSMMHLQSPNYYPYNPALQSDSPSTRSDSTSSGGTELTQSPDCQEYDVPVVPSQQYSSPEYAAATQRSLSWTSVDKMQQFTEYPSYQGPAMVPHYVPSQKDDSFSQHMAEFSNAASMRPFYDDQSNGGSGEVSLGSYGGMSGHGAQQYTAPSNHLTSAVDPPSVAYGFGGQATVPSQHMSASNASHNLQEASYVLASPHQLDYSSPSTLQYPSSSSTEGSPARFVNLAQVSPSPTISPELIFTDLPPAVPGSPGSQAYDPRVAGSSNGGSGRNSPASAVGYERGVVSGSVTSNGRYRARQGGEPSTKRRRRSSFTSSSEGSNGLAEAESGESEKEDEEDGDAEFEDPADDDDDDDDYVVRANLRPRVRRRSTRGANQEGGLTASATFTPALTGGTRRLAPPVPVPNLTKKSRGRRVPTAPVVISQNGVTKNSRSYMCRVNGCNKCFARGEHLKRHVRSIHTNEKPHKCPYPGCGKDFSRHDNLGQHMRVHKNYKPSVDGPN</sequence>
<evidence type="ECO:0000313" key="13">
    <source>
        <dbReference type="Proteomes" id="UP000813824"/>
    </source>
</evidence>
<feature type="domain" description="C2H2-type" evidence="11">
    <location>
        <begin position="528"/>
        <end position="557"/>
    </location>
</feature>
<dbReference type="OrthoDB" id="6365676at2759"/>
<dbReference type="InterPro" id="IPR051007">
    <property type="entry name" value="creA/MIG_C2H2-ZnF"/>
</dbReference>
<feature type="compositionally biased region" description="Low complexity" evidence="10">
    <location>
        <begin position="375"/>
        <end position="389"/>
    </location>
</feature>
<evidence type="ECO:0000256" key="5">
    <source>
        <dbReference type="ARBA" id="ARBA00022833"/>
    </source>
</evidence>
<dbReference type="Pfam" id="PF00096">
    <property type="entry name" value="zf-C2H2"/>
    <property type="match status" value="2"/>
</dbReference>
<dbReference type="GO" id="GO:0000978">
    <property type="term" value="F:RNA polymerase II cis-regulatory region sequence-specific DNA binding"/>
    <property type="evidence" value="ECO:0007669"/>
    <property type="project" value="TreeGrafter"/>
</dbReference>
<comment type="caution">
    <text evidence="12">The sequence shown here is derived from an EMBL/GenBank/DDBJ whole genome shotgun (WGS) entry which is preliminary data.</text>
</comment>
<evidence type="ECO:0000256" key="4">
    <source>
        <dbReference type="ARBA" id="ARBA00022771"/>
    </source>
</evidence>
<dbReference type="SMART" id="SM00355">
    <property type="entry name" value="ZnF_C2H2"/>
    <property type="match status" value="2"/>
</dbReference>
<organism evidence="12 13">
    <name type="scientific">Cristinia sonorae</name>
    <dbReference type="NCBI Taxonomy" id="1940300"/>
    <lineage>
        <taxon>Eukaryota</taxon>
        <taxon>Fungi</taxon>
        <taxon>Dikarya</taxon>
        <taxon>Basidiomycota</taxon>
        <taxon>Agaricomycotina</taxon>
        <taxon>Agaricomycetes</taxon>
        <taxon>Agaricomycetidae</taxon>
        <taxon>Agaricales</taxon>
        <taxon>Pleurotineae</taxon>
        <taxon>Stephanosporaceae</taxon>
        <taxon>Cristinia</taxon>
    </lineage>
</organism>
<dbReference type="PANTHER" id="PTHR47428">
    <property type="entry name" value="REGULATORY PROTEIN MIG1-RELATED"/>
    <property type="match status" value="1"/>
</dbReference>
<dbReference type="GO" id="GO:0005694">
    <property type="term" value="C:chromosome"/>
    <property type="evidence" value="ECO:0007669"/>
    <property type="project" value="UniProtKB-ARBA"/>
</dbReference>
<keyword evidence="13" id="KW-1185">Reference proteome</keyword>
<dbReference type="PROSITE" id="PS50157">
    <property type="entry name" value="ZINC_FINGER_C2H2_2"/>
    <property type="match status" value="2"/>
</dbReference>
<feature type="domain" description="C2H2-type" evidence="11">
    <location>
        <begin position="497"/>
        <end position="527"/>
    </location>
</feature>
<protein>
    <recommendedName>
        <fullName evidence="11">C2H2-type domain-containing protein</fullName>
    </recommendedName>
</protein>
<dbReference type="PROSITE" id="PS00028">
    <property type="entry name" value="ZINC_FINGER_C2H2_1"/>
    <property type="match status" value="2"/>
</dbReference>
<keyword evidence="6" id="KW-0805">Transcription regulation</keyword>
<evidence type="ECO:0000256" key="10">
    <source>
        <dbReference type="SAM" id="MobiDB-lite"/>
    </source>
</evidence>
<feature type="compositionally biased region" description="Basic residues" evidence="10">
    <location>
        <begin position="425"/>
        <end position="434"/>
    </location>
</feature>
<keyword evidence="8" id="KW-0539">Nucleus</keyword>
<dbReference type="GO" id="GO:0005634">
    <property type="term" value="C:nucleus"/>
    <property type="evidence" value="ECO:0007669"/>
    <property type="project" value="UniProtKB-SubCell"/>
</dbReference>
<keyword evidence="5" id="KW-0862">Zinc</keyword>
<evidence type="ECO:0000256" key="1">
    <source>
        <dbReference type="ARBA" id="ARBA00004123"/>
    </source>
</evidence>
<gene>
    <name evidence="12" type="ORF">BXZ70DRAFT_353377</name>
</gene>
<dbReference type="EMBL" id="JAEVFJ010000025">
    <property type="protein sequence ID" value="KAH8094680.1"/>
    <property type="molecule type" value="Genomic_DNA"/>
</dbReference>
<feature type="region of interest" description="Disordered" evidence="10">
    <location>
        <begin position="300"/>
        <end position="478"/>
    </location>
</feature>
<keyword evidence="4 9" id="KW-0863">Zinc-finger</keyword>
<evidence type="ECO:0000256" key="6">
    <source>
        <dbReference type="ARBA" id="ARBA00023015"/>
    </source>
</evidence>
<keyword evidence="7" id="KW-0804">Transcription</keyword>
<accession>A0A8K0ULM2</accession>
<evidence type="ECO:0000256" key="2">
    <source>
        <dbReference type="ARBA" id="ARBA00022723"/>
    </source>
</evidence>
<dbReference type="InterPro" id="IPR036236">
    <property type="entry name" value="Znf_C2H2_sf"/>
</dbReference>
<dbReference type="PANTHER" id="PTHR47428:SF1">
    <property type="entry name" value="REGULATORY PROTEIN MIG1-RELATED"/>
    <property type="match status" value="1"/>
</dbReference>
<evidence type="ECO:0000256" key="8">
    <source>
        <dbReference type="ARBA" id="ARBA00023242"/>
    </source>
</evidence>
<dbReference type="GO" id="GO:0000981">
    <property type="term" value="F:DNA-binding transcription factor activity, RNA polymerase II-specific"/>
    <property type="evidence" value="ECO:0007669"/>
    <property type="project" value="UniProtKB-ARBA"/>
</dbReference>
<dbReference type="AlphaFoldDB" id="A0A8K0ULM2"/>
<dbReference type="Gene3D" id="3.30.160.60">
    <property type="entry name" value="Classic Zinc Finger"/>
    <property type="match status" value="2"/>
</dbReference>
<feature type="compositionally biased region" description="Polar residues" evidence="10">
    <location>
        <begin position="95"/>
        <end position="104"/>
    </location>
</feature>
<dbReference type="Proteomes" id="UP000813824">
    <property type="component" value="Unassembled WGS sequence"/>
</dbReference>
<evidence type="ECO:0000256" key="3">
    <source>
        <dbReference type="ARBA" id="ARBA00022737"/>
    </source>
</evidence>
<feature type="compositionally biased region" description="Acidic residues" evidence="10">
    <location>
        <begin position="390"/>
        <end position="418"/>
    </location>
</feature>
<dbReference type="FunFam" id="3.30.160.60:FF:000125">
    <property type="entry name" value="Putative zinc finger protein 143"/>
    <property type="match status" value="1"/>
</dbReference>
<comment type="subcellular location">
    <subcellularLocation>
        <location evidence="1">Nucleus</location>
    </subcellularLocation>
</comment>
<keyword evidence="3" id="KW-0677">Repeat</keyword>
<reference evidence="12" key="1">
    <citation type="journal article" date="2021" name="New Phytol.">
        <title>Evolutionary innovations through gain and loss of genes in the ectomycorrhizal Boletales.</title>
        <authorList>
            <person name="Wu G."/>
            <person name="Miyauchi S."/>
            <person name="Morin E."/>
            <person name="Kuo A."/>
            <person name="Drula E."/>
            <person name="Varga T."/>
            <person name="Kohler A."/>
            <person name="Feng B."/>
            <person name="Cao Y."/>
            <person name="Lipzen A."/>
            <person name="Daum C."/>
            <person name="Hundley H."/>
            <person name="Pangilinan J."/>
            <person name="Johnson J."/>
            <person name="Barry K."/>
            <person name="LaButti K."/>
            <person name="Ng V."/>
            <person name="Ahrendt S."/>
            <person name="Min B."/>
            <person name="Choi I.G."/>
            <person name="Park H."/>
            <person name="Plett J.M."/>
            <person name="Magnuson J."/>
            <person name="Spatafora J.W."/>
            <person name="Nagy L.G."/>
            <person name="Henrissat B."/>
            <person name="Grigoriev I.V."/>
            <person name="Yang Z.L."/>
            <person name="Xu J."/>
            <person name="Martin F.M."/>
        </authorList>
    </citation>
    <scope>NUCLEOTIDE SEQUENCE</scope>
    <source>
        <strain evidence="12">KKN 215</strain>
    </source>
</reference>